<dbReference type="PROSITE" id="PS50102">
    <property type="entry name" value="RRM"/>
    <property type="match status" value="1"/>
</dbReference>
<dbReference type="GO" id="GO:0009967">
    <property type="term" value="P:positive regulation of signal transduction"/>
    <property type="evidence" value="ECO:0007669"/>
    <property type="project" value="UniProtKB-ARBA"/>
</dbReference>
<sequence>MAQAPVKPQQIPQQAAFNPEPEEYRNLMVNYIPTTMDEMQLLQLFERFGPIDSVKIVCDRENRQSRGYGFVKFQSAASAQQAIAELNGSTLLNKRLKVALAASGNQRQRRNFNGNALPQQQQQQQQLPPQQQPQQQAQNYYAGNAAMSPAGNFAAPYAQANPYAQQQQMMAMQQQYMMQQPPAAAAAAAAAPAAVAAAAAVSGEARR</sequence>
<keyword evidence="2 3" id="KW-0694">RNA-binding</keyword>
<accession>S9UQU7</accession>
<gene>
    <name evidence="6" type="ORF">STCU_03549</name>
</gene>
<dbReference type="PANTHER" id="PTHR48025:SF1">
    <property type="entry name" value="RRM DOMAIN-CONTAINING PROTEIN"/>
    <property type="match status" value="1"/>
</dbReference>
<dbReference type="AlphaFoldDB" id="S9UQU7"/>
<comment type="caution">
    <text evidence="6">The sequence shown here is derived from an EMBL/GenBank/DDBJ whole genome shotgun (WGS) entry which is preliminary data.</text>
</comment>
<dbReference type="InterPro" id="IPR050502">
    <property type="entry name" value="Euk_RNA-bind_prot"/>
</dbReference>
<dbReference type="Gene3D" id="3.30.70.330">
    <property type="match status" value="1"/>
</dbReference>
<organism evidence="6 7">
    <name type="scientific">Strigomonas culicis</name>
    <dbReference type="NCBI Taxonomy" id="28005"/>
    <lineage>
        <taxon>Eukaryota</taxon>
        <taxon>Discoba</taxon>
        <taxon>Euglenozoa</taxon>
        <taxon>Kinetoplastea</taxon>
        <taxon>Metakinetoplastina</taxon>
        <taxon>Trypanosomatida</taxon>
        <taxon>Trypanosomatidae</taxon>
        <taxon>Strigomonadinae</taxon>
        <taxon>Strigomonas</taxon>
    </lineage>
</organism>
<feature type="compositionally biased region" description="Low complexity" evidence="4">
    <location>
        <begin position="111"/>
        <end position="137"/>
    </location>
</feature>
<dbReference type="PANTHER" id="PTHR48025">
    <property type="entry name" value="OS02G0815200 PROTEIN"/>
    <property type="match status" value="1"/>
</dbReference>
<dbReference type="Pfam" id="PF00076">
    <property type="entry name" value="RRM_1"/>
    <property type="match status" value="1"/>
</dbReference>
<dbReference type="InterPro" id="IPR035979">
    <property type="entry name" value="RBD_domain_sf"/>
</dbReference>
<dbReference type="FunFam" id="3.30.70.330:FF:000383">
    <property type="entry name" value="Sex lethal, isoform D"/>
    <property type="match status" value="1"/>
</dbReference>
<dbReference type="Proteomes" id="UP000015354">
    <property type="component" value="Unassembled WGS sequence"/>
</dbReference>
<evidence type="ECO:0000256" key="1">
    <source>
        <dbReference type="ARBA" id="ARBA00022737"/>
    </source>
</evidence>
<keyword evidence="1" id="KW-0677">Repeat</keyword>
<reference evidence="6 7" key="1">
    <citation type="journal article" date="2013" name="PLoS ONE">
        <title>Predicting the Proteins of Angomonas deanei, Strigomonas culicis and Their Respective Endosymbionts Reveals New Aspects of the Trypanosomatidae Family.</title>
        <authorList>
            <person name="Motta M.C."/>
            <person name="Martins A.C."/>
            <person name="de Souza S.S."/>
            <person name="Catta-Preta C.M."/>
            <person name="Silva R."/>
            <person name="Klein C.C."/>
            <person name="de Almeida L.G."/>
            <person name="de Lima Cunha O."/>
            <person name="Ciapina L.P."/>
            <person name="Brocchi M."/>
            <person name="Colabardini A.C."/>
            <person name="de Araujo Lima B."/>
            <person name="Machado C.R."/>
            <person name="de Almeida Soares C.M."/>
            <person name="Probst C.M."/>
            <person name="de Menezes C.B."/>
            <person name="Thompson C.E."/>
            <person name="Bartholomeu D.C."/>
            <person name="Gradia D.F."/>
            <person name="Pavoni D.P."/>
            <person name="Grisard E.C."/>
            <person name="Fantinatti-Garboggini F."/>
            <person name="Marchini F.K."/>
            <person name="Rodrigues-Luiz G.F."/>
            <person name="Wagner G."/>
            <person name="Goldman G.H."/>
            <person name="Fietto J.L."/>
            <person name="Elias M.C."/>
            <person name="Goldman M.H."/>
            <person name="Sagot M.F."/>
            <person name="Pereira M."/>
            <person name="Stoco P.H."/>
            <person name="de Mendonca-Neto R.P."/>
            <person name="Teixeira S.M."/>
            <person name="Maciel T.E."/>
            <person name="de Oliveira Mendes T.A."/>
            <person name="Urmenyi T.P."/>
            <person name="de Souza W."/>
            <person name="Schenkman S."/>
            <person name="de Vasconcelos A.T."/>
        </authorList>
    </citation>
    <scope>NUCLEOTIDE SEQUENCE [LARGE SCALE GENOMIC DNA]</scope>
</reference>
<dbReference type="InterPro" id="IPR012677">
    <property type="entry name" value="Nucleotide-bd_a/b_plait_sf"/>
</dbReference>
<proteinExistence type="predicted"/>
<dbReference type="GO" id="GO:0005737">
    <property type="term" value="C:cytoplasm"/>
    <property type="evidence" value="ECO:0007669"/>
    <property type="project" value="UniProtKB-ARBA"/>
</dbReference>
<dbReference type="EMBL" id="ATMH01003549">
    <property type="protein sequence ID" value="EPY31248.1"/>
    <property type="molecule type" value="Genomic_DNA"/>
</dbReference>
<evidence type="ECO:0000313" key="6">
    <source>
        <dbReference type="EMBL" id="EPY31248.1"/>
    </source>
</evidence>
<evidence type="ECO:0000259" key="5">
    <source>
        <dbReference type="PROSITE" id="PS50102"/>
    </source>
</evidence>
<keyword evidence="7" id="KW-1185">Reference proteome</keyword>
<feature type="region of interest" description="Disordered" evidence="4">
    <location>
        <begin position="109"/>
        <end position="137"/>
    </location>
</feature>
<evidence type="ECO:0000256" key="2">
    <source>
        <dbReference type="ARBA" id="ARBA00022884"/>
    </source>
</evidence>
<feature type="domain" description="RRM" evidence="5">
    <location>
        <begin position="25"/>
        <end position="103"/>
    </location>
</feature>
<name>S9UQU7_9TRYP</name>
<dbReference type="SMART" id="SM00360">
    <property type="entry name" value="RRM"/>
    <property type="match status" value="1"/>
</dbReference>
<dbReference type="GO" id="GO:0003729">
    <property type="term" value="F:mRNA binding"/>
    <property type="evidence" value="ECO:0007669"/>
    <property type="project" value="UniProtKB-ARBA"/>
</dbReference>
<evidence type="ECO:0000313" key="7">
    <source>
        <dbReference type="Proteomes" id="UP000015354"/>
    </source>
</evidence>
<dbReference type="SUPFAM" id="SSF54928">
    <property type="entry name" value="RNA-binding domain, RBD"/>
    <property type="match status" value="1"/>
</dbReference>
<dbReference type="InterPro" id="IPR000504">
    <property type="entry name" value="RRM_dom"/>
</dbReference>
<evidence type="ECO:0000256" key="3">
    <source>
        <dbReference type="PROSITE-ProRule" id="PRU00176"/>
    </source>
</evidence>
<evidence type="ECO:0000256" key="4">
    <source>
        <dbReference type="SAM" id="MobiDB-lite"/>
    </source>
</evidence>
<dbReference type="OrthoDB" id="266020at2759"/>
<dbReference type="GO" id="GO:0010629">
    <property type="term" value="P:negative regulation of gene expression"/>
    <property type="evidence" value="ECO:0007669"/>
    <property type="project" value="UniProtKB-ARBA"/>
</dbReference>
<protein>
    <submittedName>
        <fullName evidence="6">RNA-binding protein, UPB1</fullName>
    </submittedName>
</protein>